<dbReference type="HOGENOM" id="CLU_119976_0_0_6"/>
<name>B8GMH5_THISH</name>
<dbReference type="Pfam" id="PF09523">
    <property type="entry name" value="DUF2390"/>
    <property type="match status" value="1"/>
</dbReference>
<evidence type="ECO:0000313" key="1">
    <source>
        <dbReference type="EMBL" id="ACL71807.1"/>
    </source>
</evidence>
<evidence type="ECO:0008006" key="3">
    <source>
        <dbReference type="Google" id="ProtNLM"/>
    </source>
</evidence>
<keyword evidence="2" id="KW-1185">Reference proteome</keyword>
<dbReference type="EMBL" id="CP001339">
    <property type="protein sequence ID" value="ACL71807.1"/>
    <property type="molecule type" value="Genomic_DNA"/>
</dbReference>
<evidence type="ECO:0000313" key="2">
    <source>
        <dbReference type="Proteomes" id="UP000002383"/>
    </source>
</evidence>
<sequence length="181" mass="19653">MAKPRVSPDPPHAIPGLWDFACATYARPGIREICLDWQTRYDADIPLVLALCWQAARGGPIPDIPALDDLRQSLEPWRKGAVMPLRALRGRLKPMSPAHSRAARLRGAILTAELAAERVQLEYMARLLPDAVRQTQGAAQATTLAHQALDTYLALLKVSPGDRHLGIGAWDKAMGGTPPGS</sequence>
<dbReference type="NCBIfam" id="TIGR02444">
    <property type="entry name" value="TIGR02444 family protein"/>
    <property type="match status" value="1"/>
</dbReference>
<reference evidence="1 2" key="1">
    <citation type="journal article" date="2011" name="Stand. Genomic Sci.">
        <title>Complete genome sequence of 'Thioalkalivibrio sulfidophilus' HL-EbGr7.</title>
        <authorList>
            <person name="Muyzer G."/>
            <person name="Sorokin D.Y."/>
            <person name="Mavromatis K."/>
            <person name="Lapidus A."/>
            <person name="Clum A."/>
            <person name="Ivanova N."/>
            <person name="Pati A."/>
            <person name="d'Haeseleer P."/>
            <person name="Woyke T."/>
            <person name="Kyrpides N.C."/>
        </authorList>
    </citation>
    <scope>NUCLEOTIDE SEQUENCE [LARGE SCALE GENOMIC DNA]</scope>
    <source>
        <strain evidence="1 2">HL-EbGR7</strain>
    </source>
</reference>
<accession>B8GMH5</accession>
<dbReference type="RefSeq" id="WP_012637295.1">
    <property type="nucleotide sequence ID" value="NC_011901.1"/>
</dbReference>
<gene>
    <name evidence="1" type="ordered locus">Tgr7_0715</name>
</gene>
<dbReference type="InterPro" id="IPR012659">
    <property type="entry name" value="CHP02444"/>
</dbReference>
<dbReference type="KEGG" id="tgr:Tgr7_0715"/>
<dbReference type="STRING" id="396588.Tgr7_0715"/>
<protein>
    <recommendedName>
        <fullName evidence="3">TIGR02444 family protein</fullName>
    </recommendedName>
</protein>
<dbReference type="AlphaFoldDB" id="B8GMH5"/>
<proteinExistence type="predicted"/>
<dbReference type="Proteomes" id="UP000002383">
    <property type="component" value="Chromosome"/>
</dbReference>
<dbReference type="OrthoDB" id="5795846at2"/>
<organism evidence="1 2">
    <name type="scientific">Thioalkalivibrio sulfidiphilus (strain HL-EbGR7)</name>
    <dbReference type="NCBI Taxonomy" id="396588"/>
    <lineage>
        <taxon>Bacteria</taxon>
        <taxon>Pseudomonadati</taxon>
        <taxon>Pseudomonadota</taxon>
        <taxon>Gammaproteobacteria</taxon>
        <taxon>Chromatiales</taxon>
        <taxon>Ectothiorhodospiraceae</taxon>
        <taxon>Thioalkalivibrio</taxon>
    </lineage>
</organism>
<dbReference type="eggNOG" id="COG5589">
    <property type="taxonomic scope" value="Bacteria"/>
</dbReference>